<dbReference type="InterPro" id="IPR008409">
    <property type="entry name" value="SPF27"/>
</dbReference>
<evidence type="ECO:0000256" key="2">
    <source>
        <dbReference type="ARBA" id="ARBA00010788"/>
    </source>
</evidence>
<dbReference type="Proteomes" id="UP000019335">
    <property type="component" value="Chromosome 13"/>
</dbReference>
<organism evidence="9 10">
    <name type="scientific">Nannochloropsis gaditana</name>
    <dbReference type="NCBI Taxonomy" id="72520"/>
    <lineage>
        <taxon>Eukaryota</taxon>
        <taxon>Sar</taxon>
        <taxon>Stramenopiles</taxon>
        <taxon>Ochrophyta</taxon>
        <taxon>Eustigmatophyceae</taxon>
        <taxon>Eustigmatales</taxon>
        <taxon>Monodopsidaceae</taxon>
        <taxon>Nannochloropsis</taxon>
    </lineage>
</organism>
<sequence length="247" mass="28390">MQLSTSIAKDSGSEPTMHPSLEQLNLDALPYIDGEMDPDIRARVDQLILEEMRNPRFPKRDYLADRPMPELNFEKSFFIATELERVAAGKPMAPLDESRYAGKKPDPGLQGDLQAWRTALNNLRAQEEHLGNRIVNMELLQNFAPDVWLAYNRELETFKGNLDKELESLRKEAELINLSRKTKQEEVAPRLSNLTRKRDETLYTNLELQKACAMLRMEIKRLRTDVASKAALEGHKKNENEVEEDAL</sequence>
<proteinExistence type="inferred from homology"/>
<keyword evidence="3" id="KW-0507">mRNA processing</keyword>
<evidence type="ECO:0000256" key="4">
    <source>
        <dbReference type="ARBA" id="ARBA00022728"/>
    </source>
</evidence>
<dbReference type="GO" id="GO:0071013">
    <property type="term" value="C:catalytic step 2 spliceosome"/>
    <property type="evidence" value="ECO:0007669"/>
    <property type="project" value="TreeGrafter"/>
</dbReference>
<dbReference type="AlphaFoldDB" id="W7TEH7"/>
<keyword evidence="4" id="KW-0747">Spliceosome</keyword>
<evidence type="ECO:0000256" key="3">
    <source>
        <dbReference type="ARBA" id="ARBA00022664"/>
    </source>
</evidence>
<evidence type="ECO:0000256" key="6">
    <source>
        <dbReference type="ARBA" id="ARBA00023242"/>
    </source>
</evidence>
<evidence type="ECO:0000313" key="9">
    <source>
        <dbReference type="EMBL" id="EWM24577.1"/>
    </source>
</evidence>
<comment type="subcellular location">
    <subcellularLocation>
        <location evidence="1">Nucleus</location>
    </subcellularLocation>
</comment>
<keyword evidence="5" id="KW-0508">mRNA splicing</keyword>
<keyword evidence="7" id="KW-0175">Coiled coil</keyword>
<dbReference type="EMBL" id="AZIL01001181">
    <property type="protein sequence ID" value="EWM24577.1"/>
    <property type="molecule type" value="Genomic_DNA"/>
</dbReference>
<protein>
    <submittedName>
        <fullName evidence="9">Breast carcinoma amplified sequence 2</fullName>
    </submittedName>
</protein>
<accession>W7TEH7</accession>
<comment type="caution">
    <text evidence="9">The sequence shown here is derived from an EMBL/GenBank/DDBJ whole genome shotgun (WGS) entry which is preliminary data.</text>
</comment>
<dbReference type="Pfam" id="PF05700">
    <property type="entry name" value="BCAS2"/>
    <property type="match status" value="1"/>
</dbReference>
<feature type="region of interest" description="Disordered" evidence="8">
    <location>
        <begin position="1"/>
        <end position="21"/>
    </location>
</feature>
<evidence type="ECO:0000256" key="1">
    <source>
        <dbReference type="ARBA" id="ARBA00004123"/>
    </source>
</evidence>
<dbReference type="PANTHER" id="PTHR13296:SF0">
    <property type="entry name" value="PRE-MRNA-SPLICING FACTOR SPF27"/>
    <property type="match status" value="1"/>
</dbReference>
<evidence type="ECO:0000256" key="5">
    <source>
        <dbReference type="ARBA" id="ARBA00023187"/>
    </source>
</evidence>
<dbReference type="GO" id="GO:0008380">
    <property type="term" value="P:RNA splicing"/>
    <property type="evidence" value="ECO:0007669"/>
    <property type="project" value="UniProtKB-KW"/>
</dbReference>
<evidence type="ECO:0000256" key="8">
    <source>
        <dbReference type="SAM" id="MobiDB-lite"/>
    </source>
</evidence>
<dbReference type="PANTHER" id="PTHR13296">
    <property type="entry name" value="BCAS2 PROTEIN"/>
    <property type="match status" value="1"/>
</dbReference>
<dbReference type="OrthoDB" id="205794at2759"/>
<reference evidence="9 10" key="1">
    <citation type="journal article" date="2014" name="Mol. Plant">
        <title>Chromosome Scale Genome Assembly and Transcriptome Profiling of Nannochloropsis gaditana in Nitrogen Depletion.</title>
        <authorList>
            <person name="Corteggiani Carpinelli E."/>
            <person name="Telatin A."/>
            <person name="Vitulo N."/>
            <person name="Forcato C."/>
            <person name="D'Angelo M."/>
            <person name="Schiavon R."/>
            <person name="Vezzi A."/>
            <person name="Giacometti G.M."/>
            <person name="Morosinotto T."/>
            <person name="Valle G."/>
        </authorList>
    </citation>
    <scope>NUCLEOTIDE SEQUENCE [LARGE SCALE GENOMIC DNA]</scope>
    <source>
        <strain evidence="9 10">B-31</strain>
    </source>
</reference>
<dbReference type="GO" id="GO:0006397">
    <property type="term" value="P:mRNA processing"/>
    <property type="evidence" value="ECO:0007669"/>
    <property type="project" value="UniProtKB-KW"/>
</dbReference>
<keyword evidence="10" id="KW-1185">Reference proteome</keyword>
<name>W7TEH7_9STRA</name>
<evidence type="ECO:0000256" key="7">
    <source>
        <dbReference type="SAM" id="Coils"/>
    </source>
</evidence>
<feature type="coiled-coil region" evidence="7">
    <location>
        <begin position="152"/>
        <end position="225"/>
    </location>
</feature>
<evidence type="ECO:0000313" key="10">
    <source>
        <dbReference type="Proteomes" id="UP000019335"/>
    </source>
</evidence>
<comment type="similarity">
    <text evidence="2">Belongs to the SPF27 family.</text>
</comment>
<keyword evidence="6" id="KW-0539">Nucleus</keyword>
<dbReference type="GO" id="GO:0000974">
    <property type="term" value="C:Prp19 complex"/>
    <property type="evidence" value="ECO:0007669"/>
    <property type="project" value="TreeGrafter"/>
</dbReference>
<dbReference type="GO" id="GO:0071011">
    <property type="term" value="C:precatalytic spliceosome"/>
    <property type="evidence" value="ECO:0007669"/>
    <property type="project" value="TreeGrafter"/>
</dbReference>
<gene>
    <name evidence="9" type="ORF">Naga_100062g15</name>
</gene>